<name>A0AA35SY94_GEOBA</name>
<dbReference type="PANTHER" id="PTHR42759">
    <property type="entry name" value="MOXR FAMILY PROTEIN"/>
    <property type="match status" value="1"/>
</dbReference>
<dbReference type="Proteomes" id="UP001174909">
    <property type="component" value="Unassembled WGS sequence"/>
</dbReference>
<protein>
    <recommendedName>
        <fullName evidence="1">magnesium chelatase</fullName>
        <ecNumber evidence="1">6.6.1.1</ecNumber>
    </recommendedName>
</protein>
<dbReference type="Pfam" id="PF07726">
    <property type="entry name" value="AAA_3"/>
    <property type="match status" value="1"/>
</dbReference>
<dbReference type="InterPro" id="IPR011703">
    <property type="entry name" value="ATPase_AAA-3"/>
</dbReference>
<feature type="domain" description="ChlI/MoxR AAA lid" evidence="4">
    <location>
        <begin position="240"/>
        <end position="313"/>
    </location>
</feature>
<keyword evidence="6" id="KW-1185">Reference proteome</keyword>
<sequence length="328" mass="36967">MNERTFEEARQTCDHIIDRVGDVFVGNRLLLRKLLAAALANGHVLFEDYPGLGKTLLAKVFSRAIGSDTKRVQFTPDLLPSDILGVNVWRQNEGVFQLVRGPVFTNVLLADEINRAPPKTQAALLEAMEERQVTIDGETMFLGHPFVVIATQNPIEQEGTYPLPEAQLDRFLFKLGTGYPANREMENDILLRRIQWQKDDPTDDMEPAIDVEGFLKLQEMVETSIYVDHVIVDYITQLVRETRDHPRVAVGVSPRGSLALLRVSRSLALIHGRDFVVPDDVKMVVNDVLAHRIILNIEDILEGVRPESIVEEILEQVPAPTELARRTP</sequence>
<dbReference type="GO" id="GO:0016887">
    <property type="term" value="F:ATP hydrolysis activity"/>
    <property type="evidence" value="ECO:0007669"/>
    <property type="project" value="InterPro"/>
</dbReference>
<dbReference type="Gene3D" id="1.10.8.80">
    <property type="entry name" value="Magnesium chelatase subunit I, C-Terminal domain"/>
    <property type="match status" value="1"/>
</dbReference>
<dbReference type="InterPro" id="IPR050764">
    <property type="entry name" value="CbbQ/NirQ/NorQ/GpvN"/>
</dbReference>
<evidence type="ECO:0000313" key="6">
    <source>
        <dbReference type="Proteomes" id="UP001174909"/>
    </source>
</evidence>
<gene>
    <name evidence="5" type="ORF">GBAR_LOCUS20974</name>
</gene>
<dbReference type="InterPro" id="IPR041628">
    <property type="entry name" value="ChlI/MoxR_AAA_lid"/>
</dbReference>
<evidence type="ECO:0000256" key="1">
    <source>
        <dbReference type="ARBA" id="ARBA00012825"/>
    </source>
</evidence>
<dbReference type="PANTHER" id="PTHR42759:SF5">
    <property type="entry name" value="METHANOL DEHYDROGENASE REGULATOR"/>
    <property type="match status" value="1"/>
</dbReference>
<evidence type="ECO:0000259" key="3">
    <source>
        <dbReference type="Pfam" id="PF07726"/>
    </source>
</evidence>
<reference evidence="5" key="1">
    <citation type="submission" date="2023-03" db="EMBL/GenBank/DDBJ databases">
        <authorList>
            <person name="Steffen K."/>
            <person name="Cardenas P."/>
        </authorList>
    </citation>
    <scope>NUCLEOTIDE SEQUENCE</scope>
</reference>
<evidence type="ECO:0000259" key="4">
    <source>
        <dbReference type="Pfam" id="PF17863"/>
    </source>
</evidence>
<dbReference type="Pfam" id="PF17863">
    <property type="entry name" value="AAA_lid_2"/>
    <property type="match status" value="1"/>
</dbReference>
<dbReference type="PIRSF" id="PIRSF002849">
    <property type="entry name" value="AAA_ATPase_chaperone_MoxR_prd"/>
    <property type="match status" value="1"/>
</dbReference>
<dbReference type="EC" id="6.6.1.1" evidence="1"/>
<dbReference type="Gene3D" id="3.40.50.300">
    <property type="entry name" value="P-loop containing nucleotide triphosphate hydrolases"/>
    <property type="match status" value="1"/>
</dbReference>
<comment type="caution">
    <text evidence="5">The sequence shown here is derived from an EMBL/GenBank/DDBJ whole genome shotgun (WGS) entry which is preliminary data.</text>
</comment>
<dbReference type="GO" id="GO:0016851">
    <property type="term" value="F:magnesium chelatase activity"/>
    <property type="evidence" value="ECO:0007669"/>
    <property type="project" value="UniProtKB-EC"/>
</dbReference>
<dbReference type="SUPFAM" id="SSF52540">
    <property type="entry name" value="P-loop containing nucleoside triphosphate hydrolases"/>
    <property type="match status" value="1"/>
</dbReference>
<feature type="domain" description="ATPase AAA-3" evidence="3">
    <location>
        <begin position="43"/>
        <end position="173"/>
    </location>
</feature>
<dbReference type="AlphaFoldDB" id="A0AA35SY94"/>
<evidence type="ECO:0000313" key="5">
    <source>
        <dbReference type="EMBL" id="CAI8037507.1"/>
    </source>
</evidence>
<proteinExistence type="predicted"/>
<dbReference type="InterPro" id="IPR027417">
    <property type="entry name" value="P-loop_NTPase"/>
</dbReference>
<evidence type="ECO:0000256" key="2">
    <source>
        <dbReference type="ARBA" id="ARBA00023444"/>
    </source>
</evidence>
<dbReference type="CDD" id="cd00009">
    <property type="entry name" value="AAA"/>
    <property type="match status" value="1"/>
</dbReference>
<dbReference type="EMBL" id="CASHTH010002942">
    <property type="protein sequence ID" value="CAI8037507.1"/>
    <property type="molecule type" value="Genomic_DNA"/>
</dbReference>
<organism evidence="5 6">
    <name type="scientific">Geodia barretti</name>
    <name type="common">Barrett's horny sponge</name>
    <dbReference type="NCBI Taxonomy" id="519541"/>
    <lineage>
        <taxon>Eukaryota</taxon>
        <taxon>Metazoa</taxon>
        <taxon>Porifera</taxon>
        <taxon>Demospongiae</taxon>
        <taxon>Heteroscleromorpha</taxon>
        <taxon>Tetractinellida</taxon>
        <taxon>Astrophorina</taxon>
        <taxon>Geodiidae</taxon>
        <taxon>Geodia</taxon>
    </lineage>
</organism>
<dbReference type="GO" id="GO:0005524">
    <property type="term" value="F:ATP binding"/>
    <property type="evidence" value="ECO:0007669"/>
    <property type="project" value="InterPro"/>
</dbReference>
<accession>A0AA35SY94</accession>
<comment type="pathway">
    <text evidence="2">Porphyrin-containing compound metabolism.</text>
</comment>